<dbReference type="SUPFAM" id="SSF117987">
    <property type="entry name" value="CRISPR-associated protein"/>
    <property type="match status" value="1"/>
</dbReference>
<dbReference type="AlphaFoldDB" id="A0AAX0MJD0"/>
<proteinExistence type="predicted"/>
<dbReference type="RefSeq" id="WP_053318908.1">
    <property type="nucleotide sequence ID" value="NZ_LFZA01000105.1"/>
</dbReference>
<dbReference type="Proteomes" id="UP000191946">
    <property type="component" value="Unassembled WGS sequence"/>
</dbReference>
<reference evidence="1 2" key="1">
    <citation type="submission" date="2015-08" db="EMBL/GenBank/DDBJ databases">
        <title>Draft Genome Sequences of Vibrio parahaemolyticus Strains.</title>
        <authorList>
            <person name="Gonzalez-Escalona N."/>
            <person name="DePaola A."/>
        </authorList>
    </citation>
    <scope>NUCLEOTIDE SEQUENCE [LARGE SCALE GENOMIC DNA]</scope>
    <source>
        <strain evidence="1 2">CFSAN001621</strain>
    </source>
</reference>
<organism evidence="1 2">
    <name type="scientific">Vibrio parahaemolyticus</name>
    <dbReference type="NCBI Taxonomy" id="670"/>
    <lineage>
        <taxon>Bacteria</taxon>
        <taxon>Pseudomonadati</taxon>
        <taxon>Pseudomonadota</taxon>
        <taxon>Gammaproteobacteria</taxon>
        <taxon>Vibrionales</taxon>
        <taxon>Vibrionaceae</taxon>
        <taxon>Vibrio</taxon>
    </lineage>
</organism>
<protein>
    <recommendedName>
        <fullName evidence="3">Type I-E CRISPR-associated protein Cas6/Cse3/CasE</fullName>
    </recommendedName>
</protein>
<dbReference type="EMBL" id="LHQV01000005">
    <property type="protein sequence ID" value="OQK03923.1"/>
    <property type="molecule type" value="Genomic_DNA"/>
</dbReference>
<name>A0AAX0MJD0_VIBPH</name>
<keyword evidence="2" id="KW-1185">Reference proteome</keyword>
<evidence type="ECO:0000313" key="1">
    <source>
        <dbReference type="EMBL" id="OQK03923.1"/>
    </source>
</evidence>
<accession>A0AAX0MJD0</accession>
<comment type="caution">
    <text evidence="1">The sequence shown here is derived from an EMBL/GenBank/DDBJ whole genome shotgun (WGS) entry which is preliminary data.</text>
</comment>
<sequence>MRVFESSIKVRRIASRNFNHYTIHQNVESIVAGNSTSGDLIRVPYVFDYIVDKPNKMAFVSIRTIQPTNLPGEKSLEYHFDKGQQVKLGLHILPTKRSKIKNDHIFIEDKLERESKVLYRLEESGLDVELLDEVEILSRYFEKGEHKFSQHSARYYVEAKINDVSSFESVFAYGLGRRANFGYGKITILE</sequence>
<evidence type="ECO:0008006" key="3">
    <source>
        <dbReference type="Google" id="ProtNLM"/>
    </source>
</evidence>
<dbReference type="Gene3D" id="3.30.70.1210">
    <property type="entry name" value="Crispr-associated protein, domain 2"/>
    <property type="match status" value="1"/>
</dbReference>
<evidence type="ECO:0000313" key="2">
    <source>
        <dbReference type="Proteomes" id="UP000191946"/>
    </source>
</evidence>
<gene>
    <name evidence="1" type="ORF">AKG60_03280</name>
</gene>